<feature type="transmembrane region" description="Helical" evidence="1">
    <location>
        <begin position="121"/>
        <end position="142"/>
    </location>
</feature>
<feature type="transmembrane region" description="Helical" evidence="1">
    <location>
        <begin position="299"/>
        <end position="321"/>
    </location>
</feature>
<sequence>MTSKILDKLNPLKLVSRAIGSVKRFPLSVSAIAITGVSLYILILYSLLSDSSMPDRTEKFFGRVIFASILAFFVFTATKLALENRKLPALLEILFNIFAGIFLIIYGIFLTPIGSTNPYEVLLFTTLIVSSLSAVYTVPFLLKKNTRKASWHFIMSHLTKSVIATIIGQIAFGAISLALLAIGMLFEIDQMPSEWSALIANTIFVLILPVIYLIFIPKDFQVKKEFKYPKLVFYLIKFIAIPIIGFYFIILYLYIAKTLISWELPEGGVVYLMLSMIVPVIGIVELLNPLKDTRKRIRVFTRVAYLLLIPLIILYFVAIGVRIGDFGVTVARYYVVLFGVDILFVAIYCALRIKSSVNFLLIVFCGSILIRVLPFAGAYDFSQHWQEWRFEQVFKKKDLLEENKKIDLDSELVFSEAEGIEINGILDYLEENHDFTGVGEMFEDNDWDKLNIDEKDPDYSDTGKLLDALGIKRCYDCYDNNMGDSERVYVHISLNNYQAYELDSLDFKKMLTIRYDSYRGESEQTLDVYYSEDSSSDVNVWIEGESKLIISHSAGKSRSEFELEPAVESAVEDNSYSLSYVSLNYPLIVESENGDQLVIENMSFNWDTTDKEIIDISAIGGWFLIK</sequence>
<accession>A0A0G0HA63</accession>
<feature type="transmembrane region" description="Helical" evidence="1">
    <location>
        <begin position="162"/>
        <end position="186"/>
    </location>
</feature>
<feature type="transmembrane region" description="Helical" evidence="1">
    <location>
        <begin position="268"/>
        <end position="287"/>
    </location>
</feature>
<feature type="transmembrane region" description="Helical" evidence="1">
    <location>
        <begin position="333"/>
        <end position="351"/>
    </location>
</feature>
<proteinExistence type="predicted"/>
<evidence type="ECO:0000313" key="2">
    <source>
        <dbReference type="EMBL" id="KKQ35430.1"/>
    </source>
</evidence>
<dbReference type="EMBL" id="LBTH01000025">
    <property type="protein sequence ID" value="KKQ35430.1"/>
    <property type="molecule type" value="Genomic_DNA"/>
</dbReference>
<keyword evidence="1" id="KW-1133">Transmembrane helix</keyword>
<dbReference type="AlphaFoldDB" id="A0A0G0HA63"/>
<dbReference type="Proteomes" id="UP000034852">
    <property type="component" value="Unassembled WGS sequence"/>
</dbReference>
<evidence type="ECO:0000313" key="3">
    <source>
        <dbReference type="Proteomes" id="UP000034852"/>
    </source>
</evidence>
<reference evidence="2" key="1">
    <citation type="journal article" date="2015" name="Nature">
        <title>rRNA introns, odd ribosomes, and small enigmatic genomes across a large radiation of phyla.</title>
        <authorList>
            <person name="Brown C.T."/>
            <person name="Hug L.A."/>
            <person name="Thomas B.C."/>
            <person name="Sharon I."/>
            <person name="Castelle C.J."/>
            <person name="Singh A."/>
            <person name="Wilkins M.J."/>
            <person name="Williams K.H."/>
            <person name="Banfield J.F."/>
        </authorList>
    </citation>
    <scope>NUCLEOTIDE SEQUENCE [LARGE SCALE GENOMIC DNA]</scope>
</reference>
<feature type="transmembrane region" description="Helical" evidence="1">
    <location>
        <begin position="60"/>
        <end position="82"/>
    </location>
</feature>
<evidence type="ECO:0000256" key="1">
    <source>
        <dbReference type="SAM" id="Phobius"/>
    </source>
</evidence>
<keyword evidence="1" id="KW-0812">Transmembrane</keyword>
<protein>
    <submittedName>
        <fullName evidence="2">Membrane protein</fullName>
    </submittedName>
</protein>
<dbReference type="Pfam" id="PF13687">
    <property type="entry name" value="DUF4153"/>
    <property type="match status" value="1"/>
</dbReference>
<feature type="transmembrane region" description="Helical" evidence="1">
    <location>
        <begin position="27"/>
        <end position="48"/>
    </location>
</feature>
<gene>
    <name evidence="2" type="ORF">US52_C0025G0003</name>
</gene>
<feature type="transmembrane region" description="Helical" evidence="1">
    <location>
        <begin position="358"/>
        <end position="379"/>
    </location>
</feature>
<dbReference type="InterPro" id="IPR025291">
    <property type="entry name" value="DUF4153"/>
</dbReference>
<organism evidence="2 3">
    <name type="scientific">candidate division WS6 bacterium GW2011_GWA2_37_6</name>
    <dbReference type="NCBI Taxonomy" id="1619087"/>
    <lineage>
        <taxon>Bacteria</taxon>
        <taxon>Candidatus Dojkabacteria</taxon>
    </lineage>
</organism>
<feature type="transmembrane region" description="Helical" evidence="1">
    <location>
        <begin position="198"/>
        <end position="215"/>
    </location>
</feature>
<feature type="transmembrane region" description="Helical" evidence="1">
    <location>
        <begin position="89"/>
        <end position="109"/>
    </location>
</feature>
<feature type="transmembrane region" description="Helical" evidence="1">
    <location>
        <begin position="235"/>
        <end position="256"/>
    </location>
</feature>
<keyword evidence="1" id="KW-0472">Membrane</keyword>
<name>A0A0G0HA63_9BACT</name>
<comment type="caution">
    <text evidence="2">The sequence shown here is derived from an EMBL/GenBank/DDBJ whole genome shotgun (WGS) entry which is preliminary data.</text>
</comment>